<gene>
    <name evidence="2" type="ORF">HDC11478</name>
</gene>
<dbReference type="AlphaFoldDB" id="Q6IKU0"/>
<organism evidence="2">
    <name type="scientific">Drosophila melanogaster</name>
    <name type="common">Fruit fly</name>
    <dbReference type="NCBI Taxonomy" id="7227"/>
    <lineage>
        <taxon>Eukaryota</taxon>
        <taxon>Metazoa</taxon>
        <taxon>Ecdysozoa</taxon>
        <taxon>Arthropoda</taxon>
        <taxon>Hexapoda</taxon>
        <taxon>Insecta</taxon>
        <taxon>Pterygota</taxon>
        <taxon>Neoptera</taxon>
        <taxon>Endopterygota</taxon>
        <taxon>Diptera</taxon>
        <taxon>Brachycera</taxon>
        <taxon>Muscomorpha</taxon>
        <taxon>Ephydroidea</taxon>
        <taxon>Drosophilidae</taxon>
        <taxon>Drosophila</taxon>
        <taxon>Sophophora</taxon>
    </lineage>
</organism>
<accession>Q6IKU0</accession>
<evidence type="ECO:0000256" key="1">
    <source>
        <dbReference type="SAM" id="MobiDB-lite"/>
    </source>
</evidence>
<feature type="region of interest" description="Disordered" evidence="1">
    <location>
        <begin position="1"/>
        <end position="46"/>
    </location>
</feature>
<evidence type="ECO:0000313" key="2">
    <source>
        <dbReference type="EMBL" id="DAA03119.1"/>
    </source>
</evidence>
<name>Q6IKU0_DROME</name>
<protein>
    <submittedName>
        <fullName evidence="2">HDC11478</fullName>
    </submittedName>
</protein>
<feature type="compositionally biased region" description="Polar residues" evidence="1">
    <location>
        <begin position="15"/>
        <end position="27"/>
    </location>
</feature>
<proteinExistence type="predicted"/>
<feature type="compositionally biased region" description="Basic and acidic residues" evidence="1">
    <location>
        <begin position="32"/>
        <end position="46"/>
    </location>
</feature>
<sequence>MPKCSRVEDSGVGQAKNNKMGTTPASSKKSRRQEEQKDKHTDHERWALPRMRIDMRQIPKVSTAAVGATGWCGEGFCSKLQWQLFNKFKQLKVFSEVKRNRRCFVAKLLLVVDINGCIKLKWRRRTGVPEFQTPDASKEPQTKYSWVPEGRAWIGQEFLHEEPGCLADPLRRQKLPKLSGKTPSQPQFCSPSCRRVSNFSTSCQFTLKCAQFNLKWVAQDMHKDTPLSVAAASAVFFLSICVSQYPSNWVSGHPCSRVCICICICGQLRCLQSHSHSQTGLRGCYPYAVFLKIGNQLGGPDPPGGLFVMPPAHIRCRHTKHPGCQTAEGDRNKAKERPDSLMITRIPHPAVDGGDDDDDDEIMSAKAFAFIIRTVETESETDNLEATVWQTQAAGAALAPASSPSPAPASAQSQTMFVLGSRGDPGFCRARTIECACVGWGLVGWLPFGLG</sequence>
<dbReference type="EMBL" id="BK002276">
    <property type="protein sequence ID" value="DAA03119.1"/>
    <property type="molecule type" value="Genomic_DNA"/>
</dbReference>
<reference evidence="2" key="1">
    <citation type="journal article" date="2003" name="Genome Biol.">
        <title>An integrated gene annotation and transcriptional profiling approach towards the full gene content of the Drosophila genome.</title>
        <authorList>
            <person name="Hild M."/>
            <person name="Beckmann B."/>
            <person name="Haas S.A."/>
            <person name="Koch B."/>
            <person name="Solovyev V."/>
            <person name="Busold C."/>
            <person name="Fellenberg K."/>
            <person name="Boutros M."/>
            <person name="Vingron M."/>
            <person name="Sauer F."/>
            <person name="Hoheisel J.D."/>
            <person name="Paro R."/>
        </authorList>
    </citation>
    <scope>NUCLEOTIDE SEQUENCE</scope>
</reference>